<feature type="compositionally biased region" description="Polar residues" evidence="1">
    <location>
        <begin position="288"/>
        <end position="306"/>
    </location>
</feature>
<feature type="region of interest" description="Disordered" evidence="1">
    <location>
        <begin position="338"/>
        <end position="365"/>
    </location>
</feature>
<evidence type="ECO:0000313" key="3">
    <source>
        <dbReference type="Proteomes" id="UP000095009"/>
    </source>
</evidence>
<feature type="compositionally biased region" description="Low complexity" evidence="1">
    <location>
        <begin position="136"/>
        <end position="153"/>
    </location>
</feature>
<accession>A0A1E3PMY0</accession>
<feature type="region of interest" description="Disordered" evidence="1">
    <location>
        <begin position="261"/>
        <end position="306"/>
    </location>
</feature>
<dbReference type="OrthoDB" id="3981113at2759"/>
<organism evidence="2 3">
    <name type="scientific">Nadsonia fulvescens var. elongata DSM 6958</name>
    <dbReference type="NCBI Taxonomy" id="857566"/>
    <lineage>
        <taxon>Eukaryota</taxon>
        <taxon>Fungi</taxon>
        <taxon>Dikarya</taxon>
        <taxon>Ascomycota</taxon>
        <taxon>Saccharomycotina</taxon>
        <taxon>Dipodascomycetes</taxon>
        <taxon>Dipodascales</taxon>
        <taxon>Dipodascales incertae sedis</taxon>
        <taxon>Nadsonia</taxon>
    </lineage>
</organism>
<feature type="compositionally biased region" description="Polar residues" evidence="1">
    <location>
        <begin position="1"/>
        <end position="13"/>
    </location>
</feature>
<feature type="compositionally biased region" description="Low complexity" evidence="1">
    <location>
        <begin position="348"/>
        <end position="365"/>
    </location>
</feature>
<evidence type="ECO:0000256" key="1">
    <source>
        <dbReference type="SAM" id="MobiDB-lite"/>
    </source>
</evidence>
<dbReference type="AlphaFoldDB" id="A0A1E3PMY0"/>
<proteinExistence type="predicted"/>
<sequence length="365" mass="39506">MTYVHSSASSIRSVESYPASARHPTGSQTYLANGVSNLSTSYSNPNIPSFVSNGIASQLFPPLSNTSARSVNSGNTNLGASSIAATDGSDSEYQRELIDSGADIDIGPSNEFQDDFSVFNQNAFLTHRLQDHSISTNNYNTKNNTMNTNKNNNASDTSSDGASKDSEDHLLDPVSVWAREPADLDNNVPSRPLSRASTLSGVSITANLDGIEGKRINKHRVEYPMSYSVWNNCQELQVLDQDKQSALKKLLNYSRNHIRSTKSNAGINDSNNNSNKTTNRLESEGGMNPNSSEAGPNTNSDLNLNENLHGSVISDAQLDFTSQEPVSLNEKIRLLGDVQPFDRSGNGSLFSLRTRDSLSSSSSQN</sequence>
<dbReference type="EMBL" id="KV454408">
    <property type="protein sequence ID" value="ODQ66793.1"/>
    <property type="molecule type" value="Genomic_DNA"/>
</dbReference>
<feature type="region of interest" description="Disordered" evidence="1">
    <location>
        <begin position="1"/>
        <end position="24"/>
    </location>
</feature>
<name>A0A1E3PMY0_9ASCO</name>
<reference evidence="2 3" key="1">
    <citation type="journal article" date="2016" name="Proc. Natl. Acad. Sci. U.S.A.">
        <title>Comparative genomics of biotechnologically important yeasts.</title>
        <authorList>
            <person name="Riley R."/>
            <person name="Haridas S."/>
            <person name="Wolfe K.H."/>
            <person name="Lopes M.R."/>
            <person name="Hittinger C.T."/>
            <person name="Goeker M."/>
            <person name="Salamov A.A."/>
            <person name="Wisecaver J.H."/>
            <person name="Long T.M."/>
            <person name="Calvey C.H."/>
            <person name="Aerts A.L."/>
            <person name="Barry K.W."/>
            <person name="Choi C."/>
            <person name="Clum A."/>
            <person name="Coughlan A.Y."/>
            <person name="Deshpande S."/>
            <person name="Douglass A.P."/>
            <person name="Hanson S.J."/>
            <person name="Klenk H.-P."/>
            <person name="LaButti K.M."/>
            <person name="Lapidus A."/>
            <person name="Lindquist E.A."/>
            <person name="Lipzen A.M."/>
            <person name="Meier-Kolthoff J.P."/>
            <person name="Ohm R.A."/>
            <person name="Otillar R.P."/>
            <person name="Pangilinan J.L."/>
            <person name="Peng Y."/>
            <person name="Rokas A."/>
            <person name="Rosa C.A."/>
            <person name="Scheuner C."/>
            <person name="Sibirny A.A."/>
            <person name="Slot J.C."/>
            <person name="Stielow J.B."/>
            <person name="Sun H."/>
            <person name="Kurtzman C.P."/>
            <person name="Blackwell M."/>
            <person name="Grigoriev I.V."/>
            <person name="Jeffries T.W."/>
        </authorList>
    </citation>
    <scope>NUCLEOTIDE SEQUENCE [LARGE SCALE GENOMIC DNA]</scope>
    <source>
        <strain evidence="2 3">DSM 6958</strain>
    </source>
</reference>
<gene>
    <name evidence="2" type="ORF">NADFUDRAFT_82505</name>
</gene>
<feature type="region of interest" description="Disordered" evidence="1">
    <location>
        <begin position="135"/>
        <end position="168"/>
    </location>
</feature>
<feature type="compositionally biased region" description="Low complexity" evidence="1">
    <location>
        <begin position="268"/>
        <end position="278"/>
    </location>
</feature>
<protein>
    <submittedName>
        <fullName evidence="2">Uncharacterized protein</fullName>
    </submittedName>
</protein>
<dbReference type="Proteomes" id="UP000095009">
    <property type="component" value="Unassembled WGS sequence"/>
</dbReference>
<keyword evidence="3" id="KW-1185">Reference proteome</keyword>
<evidence type="ECO:0000313" key="2">
    <source>
        <dbReference type="EMBL" id="ODQ66793.1"/>
    </source>
</evidence>